<evidence type="ECO:0000313" key="2">
    <source>
        <dbReference type="EMBL" id="KJX96779.1"/>
    </source>
</evidence>
<sequence>MAADEPVDCGGWISDDSSFYGDDDLKAQLEQTSTQCRKRKYEHPFPLPPYKNLKTATAGLKTTCIEATRTEPAKKAQPGPWNEQVTAETKIIRVDHFKGNPAAWQQDESIQDFLHRLPVDDPKSAEVGHWLWVGSPTLSRDHAKRQKAEDTDAFAESAHALLEAFKAERGKVEGDNPGKAAATITKKMGPFRDGLESDLLLLAVETGTSSGKWMLFPQSAQLKKVWAIVAAATAEGKLGPTSKVGTASKVGEDSTVICVYTDDFSDFDDVRRVLRQLVELGLCYADGKPIFYKCDAYTYLHIKSDNIYKLRASLYNSTDVLHNDQKALDNGPVARMLKRKKPKMMALAQHFAG</sequence>
<dbReference type="SUPFAM" id="SSF55418">
    <property type="entry name" value="eIF4e-like"/>
    <property type="match status" value="1"/>
</dbReference>
<comment type="similarity">
    <text evidence="1">Belongs to the UPF0696 family.</text>
</comment>
<dbReference type="InterPro" id="IPR015034">
    <property type="entry name" value="Bles03"/>
</dbReference>
<dbReference type="EMBL" id="LAFY01000593">
    <property type="protein sequence ID" value="KJX96779.1"/>
    <property type="molecule type" value="Genomic_DNA"/>
</dbReference>
<dbReference type="PANTHER" id="PTHR31977">
    <property type="entry name" value="UPF0696 PROTEIN C11ORF68"/>
    <property type="match status" value="1"/>
</dbReference>
<dbReference type="Gene3D" id="3.30.760.10">
    <property type="entry name" value="RNA Cap, Translation Initiation Factor Eif4e"/>
    <property type="match status" value="1"/>
</dbReference>
<gene>
    <name evidence="2" type="ORF">TI39_contig601g00007</name>
</gene>
<proteinExistence type="inferred from homology"/>
<dbReference type="AlphaFoldDB" id="A0A0F4GH36"/>
<reference evidence="2 3" key="1">
    <citation type="submission" date="2015-03" db="EMBL/GenBank/DDBJ databases">
        <title>RNA-seq based gene annotation and comparative genomics of four Zymoseptoria species reveal species-specific pathogenicity related genes and transposable element activity.</title>
        <authorList>
            <person name="Grandaubert J."/>
            <person name="Bhattacharyya A."/>
            <person name="Stukenbrock E.H."/>
        </authorList>
    </citation>
    <scope>NUCLEOTIDE SEQUENCE [LARGE SCALE GENOMIC DNA]</scope>
    <source>
        <strain evidence="2 3">Zb18110</strain>
    </source>
</reference>
<dbReference type="PANTHER" id="PTHR31977:SF1">
    <property type="entry name" value="UPF0696 PROTEIN C11ORF68"/>
    <property type="match status" value="1"/>
</dbReference>
<evidence type="ECO:0000256" key="1">
    <source>
        <dbReference type="ARBA" id="ARBA00010568"/>
    </source>
</evidence>
<dbReference type="InterPro" id="IPR023398">
    <property type="entry name" value="TIF_eIF4e-like"/>
</dbReference>
<accession>A0A0F4GH36</accession>
<dbReference type="Pfam" id="PF08939">
    <property type="entry name" value="Bles03"/>
    <property type="match status" value="1"/>
</dbReference>
<evidence type="ECO:0000313" key="3">
    <source>
        <dbReference type="Proteomes" id="UP000033647"/>
    </source>
</evidence>
<comment type="caution">
    <text evidence="2">The sequence shown here is derived from an EMBL/GenBank/DDBJ whole genome shotgun (WGS) entry which is preliminary data.</text>
</comment>
<protein>
    <submittedName>
        <fullName evidence="2">DNA polymerase ii large subunit-like protein</fullName>
    </submittedName>
</protein>
<dbReference type="Proteomes" id="UP000033647">
    <property type="component" value="Unassembled WGS sequence"/>
</dbReference>
<dbReference type="OrthoDB" id="10067381at2759"/>
<organism evidence="2 3">
    <name type="scientific">Zymoseptoria brevis</name>
    <dbReference type="NCBI Taxonomy" id="1047168"/>
    <lineage>
        <taxon>Eukaryota</taxon>
        <taxon>Fungi</taxon>
        <taxon>Dikarya</taxon>
        <taxon>Ascomycota</taxon>
        <taxon>Pezizomycotina</taxon>
        <taxon>Dothideomycetes</taxon>
        <taxon>Dothideomycetidae</taxon>
        <taxon>Mycosphaerellales</taxon>
        <taxon>Mycosphaerellaceae</taxon>
        <taxon>Zymoseptoria</taxon>
    </lineage>
</organism>
<keyword evidence="3" id="KW-1185">Reference proteome</keyword>
<name>A0A0F4GH36_9PEZI</name>